<dbReference type="InterPro" id="IPR029044">
    <property type="entry name" value="Nucleotide-diphossugar_trans"/>
</dbReference>
<organism evidence="1 2">
    <name type="scientific">Algoriphagus aquatilis</name>
    <dbReference type="NCBI Taxonomy" id="490186"/>
    <lineage>
        <taxon>Bacteria</taxon>
        <taxon>Pseudomonadati</taxon>
        <taxon>Bacteroidota</taxon>
        <taxon>Cytophagia</taxon>
        <taxon>Cytophagales</taxon>
        <taxon>Cyclobacteriaceae</taxon>
        <taxon>Algoriphagus</taxon>
    </lineage>
</organism>
<accession>A0ABW0BR90</accession>
<comment type="caution">
    <text evidence="1">The sequence shown here is derived from an EMBL/GenBank/DDBJ whole genome shotgun (WGS) entry which is preliminary data.</text>
</comment>
<reference evidence="2" key="1">
    <citation type="journal article" date="2019" name="Int. J. Syst. Evol. Microbiol.">
        <title>The Global Catalogue of Microorganisms (GCM) 10K type strain sequencing project: providing services to taxonomists for standard genome sequencing and annotation.</title>
        <authorList>
            <consortium name="The Broad Institute Genomics Platform"/>
            <consortium name="The Broad Institute Genome Sequencing Center for Infectious Disease"/>
            <person name="Wu L."/>
            <person name="Ma J."/>
        </authorList>
    </citation>
    <scope>NUCLEOTIDE SEQUENCE [LARGE SCALE GENOMIC DNA]</scope>
    <source>
        <strain evidence="2">CGMCC 1.7030</strain>
    </source>
</reference>
<dbReference type="Gene3D" id="3.90.550.10">
    <property type="entry name" value="Spore Coat Polysaccharide Biosynthesis Protein SpsA, Chain A"/>
    <property type="match status" value="1"/>
</dbReference>
<protein>
    <recommendedName>
        <fullName evidence="3">Glycosyl transferase</fullName>
    </recommendedName>
</protein>
<proteinExistence type="predicted"/>
<evidence type="ECO:0000313" key="2">
    <source>
        <dbReference type="Proteomes" id="UP001596163"/>
    </source>
</evidence>
<gene>
    <name evidence="1" type="ORF">ACFPIK_00865</name>
</gene>
<dbReference type="SUPFAM" id="SSF53448">
    <property type="entry name" value="Nucleotide-diphospho-sugar transferases"/>
    <property type="match status" value="1"/>
</dbReference>
<evidence type="ECO:0000313" key="1">
    <source>
        <dbReference type="EMBL" id="MFC5190299.1"/>
    </source>
</evidence>
<evidence type="ECO:0008006" key="3">
    <source>
        <dbReference type="Google" id="ProtNLM"/>
    </source>
</evidence>
<dbReference type="Proteomes" id="UP001596163">
    <property type="component" value="Unassembled WGS sequence"/>
</dbReference>
<keyword evidence="2" id="KW-1185">Reference proteome</keyword>
<sequence>MTKGFCTVISSDFLPFARALFQSIKRFGEDNEFTVLVVNDYQQIGDEKFKVLFPHQLSEKELANKILLKYHNELDGLRWSLKSLLMVHLLEKEGFDQVFFVDPDLYFFSDFSFLTKELEDRSFLLSPHWKQMDPLTDEKEFLANFTDGIFNAGFLGATIKGVDTLRWWANMCLYSAKRIVDEPLYADQSYLELFPIRNPDARILTHRGCNVAIWNKEECKRVVSDSGEVLINGIYPIVFVHFSHTYDLYKQDKSLLPYLVEYSNALIENGHPTGIIKPARNYFYRQALKRLTFLQRLKRKYLGVKYFDESEF</sequence>
<dbReference type="EMBL" id="JBHSKS010000001">
    <property type="protein sequence ID" value="MFC5190299.1"/>
    <property type="molecule type" value="Genomic_DNA"/>
</dbReference>
<name>A0ABW0BR90_9BACT</name>
<dbReference type="RefSeq" id="WP_377911240.1">
    <property type="nucleotide sequence ID" value="NZ_JBHSKS010000001.1"/>
</dbReference>